<evidence type="ECO:0000256" key="5">
    <source>
        <dbReference type="ARBA" id="ARBA00022989"/>
    </source>
</evidence>
<dbReference type="Gene3D" id="1.10.3720.10">
    <property type="entry name" value="MetI-like"/>
    <property type="match status" value="1"/>
</dbReference>
<keyword evidence="3" id="KW-1003">Cell membrane</keyword>
<dbReference type="EMBL" id="SMRT01000002">
    <property type="protein sequence ID" value="TDF99546.1"/>
    <property type="molecule type" value="Genomic_DNA"/>
</dbReference>
<comment type="similarity">
    <text evidence="7">Belongs to the binding-protein-dependent transport system permease family.</text>
</comment>
<comment type="caution">
    <text evidence="9">The sequence shown here is derived from an EMBL/GenBank/DDBJ whole genome shotgun (WGS) entry which is preliminary data.</text>
</comment>
<keyword evidence="6 7" id="KW-0472">Membrane</keyword>
<evidence type="ECO:0000256" key="1">
    <source>
        <dbReference type="ARBA" id="ARBA00004651"/>
    </source>
</evidence>
<evidence type="ECO:0000256" key="4">
    <source>
        <dbReference type="ARBA" id="ARBA00022692"/>
    </source>
</evidence>
<sequence>MNGSRGDGRLQLDGLTPTDPYATETLGQREYRQFKSKERVLTWQVRITQLALLVVFLFMWELASRMLWIDALLFSSPSRIAVLLYTKWTDGSLLLHVGVTLWETVVGFVLGTLLGTAAAALIWWFGFLSRVLDPYIVVLNSLPKVALGPLFIVAFGPGALSIIATTLSLTVIITILVVYNSFKEVDPNYAKVVRIFGGSKWQIFAKAVLPATYPTIVSTLKVNVGLSWVGVIVGEFLVSKEGLGYLIIYGFQVFNFTLVIGSVFLIAVAATLMYQAVAFLEKLLTRKK</sequence>
<feature type="transmembrane region" description="Helical" evidence="7">
    <location>
        <begin position="146"/>
        <end position="179"/>
    </location>
</feature>
<evidence type="ECO:0000256" key="3">
    <source>
        <dbReference type="ARBA" id="ARBA00022475"/>
    </source>
</evidence>
<dbReference type="PANTHER" id="PTHR30151">
    <property type="entry name" value="ALKANE SULFONATE ABC TRANSPORTER-RELATED, MEMBRANE SUBUNIT"/>
    <property type="match status" value="1"/>
</dbReference>
<keyword evidence="2 7" id="KW-0813">Transport</keyword>
<dbReference type="GO" id="GO:0005886">
    <property type="term" value="C:plasma membrane"/>
    <property type="evidence" value="ECO:0007669"/>
    <property type="project" value="UniProtKB-SubCell"/>
</dbReference>
<dbReference type="PANTHER" id="PTHR30151:SF19">
    <property type="entry name" value="ABC TRANSPORTER PERMEASE"/>
    <property type="match status" value="1"/>
</dbReference>
<keyword evidence="5 7" id="KW-1133">Transmembrane helix</keyword>
<dbReference type="InterPro" id="IPR035906">
    <property type="entry name" value="MetI-like_sf"/>
</dbReference>
<name>A0A4R5KUY3_9BACL</name>
<evidence type="ECO:0000313" key="9">
    <source>
        <dbReference type="EMBL" id="TDF99546.1"/>
    </source>
</evidence>
<evidence type="ECO:0000259" key="8">
    <source>
        <dbReference type="PROSITE" id="PS50928"/>
    </source>
</evidence>
<feature type="transmembrane region" description="Helical" evidence="7">
    <location>
        <begin position="226"/>
        <end position="248"/>
    </location>
</feature>
<feature type="transmembrane region" description="Helical" evidence="7">
    <location>
        <begin position="40"/>
        <end position="60"/>
    </location>
</feature>
<reference evidence="9 10" key="1">
    <citation type="submission" date="2019-03" db="EMBL/GenBank/DDBJ databases">
        <title>This is whole genome sequence of Paenibacillus sp MS74 strain.</title>
        <authorList>
            <person name="Trinh H.N."/>
        </authorList>
    </citation>
    <scope>NUCLEOTIDE SEQUENCE [LARGE SCALE GENOMIC DNA]</scope>
    <source>
        <strain evidence="9 10">MS74</strain>
    </source>
</reference>
<proteinExistence type="inferred from homology"/>
<dbReference type="RefSeq" id="WP_133226083.1">
    <property type="nucleotide sequence ID" value="NZ_SMRT01000002.1"/>
</dbReference>
<feature type="domain" description="ABC transmembrane type-1" evidence="8">
    <location>
        <begin position="93"/>
        <end position="285"/>
    </location>
</feature>
<comment type="subcellular location">
    <subcellularLocation>
        <location evidence="1 7">Cell membrane</location>
        <topology evidence="1 7">Multi-pass membrane protein</topology>
    </subcellularLocation>
</comment>
<evidence type="ECO:0000313" key="10">
    <source>
        <dbReference type="Proteomes" id="UP000295636"/>
    </source>
</evidence>
<dbReference type="SUPFAM" id="SSF161098">
    <property type="entry name" value="MetI-like"/>
    <property type="match status" value="1"/>
</dbReference>
<dbReference type="Pfam" id="PF00528">
    <property type="entry name" value="BPD_transp_1"/>
    <property type="match status" value="1"/>
</dbReference>
<dbReference type="OrthoDB" id="9783295at2"/>
<keyword evidence="4 7" id="KW-0812">Transmembrane</keyword>
<evidence type="ECO:0000256" key="6">
    <source>
        <dbReference type="ARBA" id="ARBA00023136"/>
    </source>
</evidence>
<evidence type="ECO:0000256" key="7">
    <source>
        <dbReference type="RuleBase" id="RU363032"/>
    </source>
</evidence>
<dbReference type="CDD" id="cd06261">
    <property type="entry name" value="TM_PBP2"/>
    <property type="match status" value="1"/>
</dbReference>
<keyword evidence="10" id="KW-1185">Reference proteome</keyword>
<organism evidence="9 10">
    <name type="scientific">Paenibacillus piri</name>
    <dbReference type="NCBI Taxonomy" id="2547395"/>
    <lineage>
        <taxon>Bacteria</taxon>
        <taxon>Bacillati</taxon>
        <taxon>Bacillota</taxon>
        <taxon>Bacilli</taxon>
        <taxon>Bacillales</taxon>
        <taxon>Paenibacillaceae</taxon>
        <taxon>Paenibacillus</taxon>
    </lineage>
</organism>
<evidence type="ECO:0000256" key="2">
    <source>
        <dbReference type="ARBA" id="ARBA00022448"/>
    </source>
</evidence>
<feature type="transmembrane region" description="Helical" evidence="7">
    <location>
        <begin position="93"/>
        <end position="126"/>
    </location>
</feature>
<dbReference type="PROSITE" id="PS50928">
    <property type="entry name" value="ABC_TM1"/>
    <property type="match status" value="1"/>
</dbReference>
<gene>
    <name evidence="9" type="ORF">E1757_06795</name>
</gene>
<protein>
    <submittedName>
        <fullName evidence="9">ABC transporter permease</fullName>
    </submittedName>
</protein>
<dbReference type="AlphaFoldDB" id="A0A4R5KUY3"/>
<accession>A0A4R5KUY3</accession>
<dbReference type="Proteomes" id="UP000295636">
    <property type="component" value="Unassembled WGS sequence"/>
</dbReference>
<dbReference type="InterPro" id="IPR000515">
    <property type="entry name" value="MetI-like"/>
</dbReference>
<feature type="transmembrane region" description="Helical" evidence="7">
    <location>
        <begin position="254"/>
        <end position="280"/>
    </location>
</feature>
<dbReference type="GO" id="GO:0055085">
    <property type="term" value="P:transmembrane transport"/>
    <property type="evidence" value="ECO:0007669"/>
    <property type="project" value="InterPro"/>
</dbReference>